<dbReference type="EMBL" id="SDAM02001108">
    <property type="protein sequence ID" value="KAH6822930.1"/>
    <property type="molecule type" value="Genomic_DNA"/>
</dbReference>
<evidence type="ECO:0000313" key="1">
    <source>
        <dbReference type="EMBL" id="KAH6822930.1"/>
    </source>
</evidence>
<reference evidence="1 2" key="1">
    <citation type="journal article" date="2021" name="Nat. Commun.">
        <title>Incipient diploidization of the medicinal plant Perilla within 10,000 years.</title>
        <authorList>
            <person name="Zhang Y."/>
            <person name="Shen Q."/>
            <person name="Leng L."/>
            <person name="Zhang D."/>
            <person name="Chen S."/>
            <person name="Shi Y."/>
            <person name="Ning Z."/>
            <person name="Chen S."/>
        </authorList>
    </citation>
    <scope>NUCLEOTIDE SEQUENCE [LARGE SCALE GENOMIC DNA]</scope>
    <source>
        <strain evidence="2">cv. PC099</strain>
    </source>
</reference>
<keyword evidence="2" id="KW-1185">Reference proteome</keyword>
<gene>
    <name evidence="1" type="ORF">C2S53_002743</name>
</gene>
<name>A0AAD4IXC5_PERFH</name>
<evidence type="ECO:0000313" key="2">
    <source>
        <dbReference type="Proteomes" id="UP001190926"/>
    </source>
</evidence>
<accession>A0AAD4IXC5</accession>
<proteinExistence type="predicted"/>
<dbReference type="Proteomes" id="UP001190926">
    <property type="component" value="Unassembled WGS sequence"/>
</dbReference>
<comment type="caution">
    <text evidence="1">The sequence shown here is derived from an EMBL/GenBank/DDBJ whole genome shotgun (WGS) entry which is preliminary data.</text>
</comment>
<sequence length="96" mass="11311">MVCFRDVTDSGNTYLMIMDYERQPAEKGTRLRVHRSLIGSFAPNWPQFMNHLRRTTWTREVPFAKASSAWVLESSHHRLTSQPSLLPILRRRIVKE</sequence>
<dbReference type="AlphaFoldDB" id="A0AAD4IXC5"/>
<organism evidence="1 2">
    <name type="scientific">Perilla frutescens var. hirtella</name>
    <name type="common">Perilla citriodora</name>
    <name type="synonym">Perilla setoyensis</name>
    <dbReference type="NCBI Taxonomy" id="608512"/>
    <lineage>
        <taxon>Eukaryota</taxon>
        <taxon>Viridiplantae</taxon>
        <taxon>Streptophyta</taxon>
        <taxon>Embryophyta</taxon>
        <taxon>Tracheophyta</taxon>
        <taxon>Spermatophyta</taxon>
        <taxon>Magnoliopsida</taxon>
        <taxon>eudicotyledons</taxon>
        <taxon>Gunneridae</taxon>
        <taxon>Pentapetalae</taxon>
        <taxon>asterids</taxon>
        <taxon>lamiids</taxon>
        <taxon>Lamiales</taxon>
        <taxon>Lamiaceae</taxon>
        <taxon>Nepetoideae</taxon>
        <taxon>Elsholtzieae</taxon>
        <taxon>Perilla</taxon>
    </lineage>
</organism>
<protein>
    <submittedName>
        <fullName evidence="1">Uncharacterized protein</fullName>
    </submittedName>
</protein>